<reference evidence="1" key="1">
    <citation type="submission" date="2019-08" db="EMBL/GenBank/DDBJ databases">
        <title>The genome of the North American firefly Photinus pyralis.</title>
        <authorList>
            <consortium name="Photinus pyralis genome working group"/>
            <person name="Fallon T.R."/>
            <person name="Sander Lower S.E."/>
            <person name="Weng J.-K."/>
        </authorList>
    </citation>
    <scope>NUCLEOTIDE SEQUENCE</scope>
    <source>
        <strain evidence="1">TRF0915ILg1</strain>
        <tissue evidence="1">Whole body</tissue>
    </source>
</reference>
<sequence>MDSQGQGNFKLLYRTLKNLKEEDNSSNTNKFIRNKEGKILTEPKEIKKKRHRYFRELLDRVPNEKEDIKYEKSPWLSED</sequence>
<protein>
    <submittedName>
        <fullName evidence="1">Uncharacterized protein</fullName>
    </submittedName>
</protein>
<evidence type="ECO:0000313" key="1">
    <source>
        <dbReference type="EMBL" id="KAF2892683.1"/>
    </source>
</evidence>
<dbReference type="Proteomes" id="UP000801492">
    <property type="component" value="Unassembled WGS sequence"/>
</dbReference>
<dbReference type="OrthoDB" id="418748at2759"/>
<proteinExistence type="predicted"/>
<comment type="caution">
    <text evidence="1">The sequence shown here is derived from an EMBL/GenBank/DDBJ whole genome shotgun (WGS) entry which is preliminary data.</text>
</comment>
<keyword evidence="2" id="KW-1185">Reference proteome</keyword>
<gene>
    <name evidence="1" type="ORF">ILUMI_13491</name>
</gene>
<evidence type="ECO:0000313" key="2">
    <source>
        <dbReference type="Proteomes" id="UP000801492"/>
    </source>
</evidence>
<dbReference type="AlphaFoldDB" id="A0A8K0CXQ1"/>
<dbReference type="EMBL" id="VTPC01008588">
    <property type="protein sequence ID" value="KAF2892683.1"/>
    <property type="molecule type" value="Genomic_DNA"/>
</dbReference>
<name>A0A8K0CXQ1_IGNLU</name>
<organism evidence="1 2">
    <name type="scientific">Ignelater luminosus</name>
    <name type="common">Cucubano</name>
    <name type="synonym">Pyrophorus luminosus</name>
    <dbReference type="NCBI Taxonomy" id="2038154"/>
    <lineage>
        <taxon>Eukaryota</taxon>
        <taxon>Metazoa</taxon>
        <taxon>Ecdysozoa</taxon>
        <taxon>Arthropoda</taxon>
        <taxon>Hexapoda</taxon>
        <taxon>Insecta</taxon>
        <taxon>Pterygota</taxon>
        <taxon>Neoptera</taxon>
        <taxon>Endopterygota</taxon>
        <taxon>Coleoptera</taxon>
        <taxon>Polyphaga</taxon>
        <taxon>Elateriformia</taxon>
        <taxon>Elateroidea</taxon>
        <taxon>Elateridae</taxon>
        <taxon>Agrypninae</taxon>
        <taxon>Pyrophorini</taxon>
        <taxon>Ignelater</taxon>
    </lineage>
</organism>
<accession>A0A8K0CXQ1</accession>